<evidence type="ECO:0000256" key="1">
    <source>
        <dbReference type="SAM" id="Phobius"/>
    </source>
</evidence>
<evidence type="ECO:0000313" key="2">
    <source>
        <dbReference type="EMBL" id="KAF1918924.1"/>
    </source>
</evidence>
<name>A0A6A5QWE5_AMPQU</name>
<sequence length="126" mass="14438">MDAGVVSKSMKLSSLFKSSFFYISCLTPLLVLLLLLLLLLLPTPFYTKTLRTYHTHLQSPQHIPHFVPQLIQSSGNANTYLPTYIPQKKTSAKEKLYYYTLLPLNLAQHLRTHTHTHPSSDIFPQQ</sequence>
<organism evidence="2 3">
    <name type="scientific">Ampelomyces quisqualis</name>
    <name type="common">Powdery mildew agent</name>
    <dbReference type="NCBI Taxonomy" id="50730"/>
    <lineage>
        <taxon>Eukaryota</taxon>
        <taxon>Fungi</taxon>
        <taxon>Dikarya</taxon>
        <taxon>Ascomycota</taxon>
        <taxon>Pezizomycotina</taxon>
        <taxon>Dothideomycetes</taxon>
        <taxon>Pleosporomycetidae</taxon>
        <taxon>Pleosporales</taxon>
        <taxon>Pleosporineae</taxon>
        <taxon>Phaeosphaeriaceae</taxon>
        <taxon>Ampelomyces</taxon>
    </lineage>
</organism>
<evidence type="ECO:0000313" key="3">
    <source>
        <dbReference type="Proteomes" id="UP000800096"/>
    </source>
</evidence>
<keyword evidence="1" id="KW-0812">Transmembrane</keyword>
<dbReference type="AlphaFoldDB" id="A0A6A5QWE5"/>
<protein>
    <submittedName>
        <fullName evidence="2">Uncharacterized protein</fullName>
    </submittedName>
</protein>
<gene>
    <name evidence="2" type="ORF">BDU57DRAFT_511708</name>
</gene>
<accession>A0A6A5QWE5</accession>
<proteinExistence type="predicted"/>
<keyword evidence="1" id="KW-0472">Membrane</keyword>
<feature type="transmembrane region" description="Helical" evidence="1">
    <location>
        <begin position="20"/>
        <end position="41"/>
    </location>
</feature>
<dbReference type="Proteomes" id="UP000800096">
    <property type="component" value="Unassembled WGS sequence"/>
</dbReference>
<keyword evidence="3" id="KW-1185">Reference proteome</keyword>
<keyword evidence="1" id="KW-1133">Transmembrane helix</keyword>
<dbReference type="EMBL" id="ML979133">
    <property type="protein sequence ID" value="KAF1918924.1"/>
    <property type="molecule type" value="Genomic_DNA"/>
</dbReference>
<reference evidence="2" key="1">
    <citation type="journal article" date="2020" name="Stud. Mycol.">
        <title>101 Dothideomycetes genomes: a test case for predicting lifestyles and emergence of pathogens.</title>
        <authorList>
            <person name="Haridas S."/>
            <person name="Albert R."/>
            <person name="Binder M."/>
            <person name="Bloem J."/>
            <person name="Labutti K."/>
            <person name="Salamov A."/>
            <person name="Andreopoulos B."/>
            <person name="Baker S."/>
            <person name="Barry K."/>
            <person name="Bills G."/>
            <person name="Bluhm B."/>
            <person name="Cannon C."/>
            <person name="Castanera R."/>
            <person name="Culley D."/>
            <person name="Daum C."/>
            <person name="Ezra D."/>
            <person name="Gonzalez J."/>
            <person name="Henrissat B."/>
            <person name="Kuo A."/>
            <person name="Liang C."/>
            <person name="Lipzen A."/>
            <person name="Lutzoni F."/>
            <person name="Magnuson J."/>
            <person name="Mondo S."/>
            <person name="Nolan M."/>
            <person name="Ohm R."/>
            <person name="Pangilinan J."/>
            <person name="Park H.-J."/>
            <person name="Ramirez L."/>
            <person name="Alfaro M."/>
            <person name="Sun H."/>
            <person name="Tritt A."/>
            <person name="Yoshinaga Y."/>
            <person name="Zwiers L.-H."/>
            <person name="Turgeon B."/>
            <person name="Goodwin S."/>
            <person name="Spatafora J."/>
            <person name="Crous P."/>
            <person name="Grigoriev I."/>
        </authorList>
    </citation>
    <scope>NUCLEOTIDE SEQUENCE</scope>
    <source>
        <strain evidence="2">HMLAC05119</strain>
    </source>
</reference>